<feature type="non-terminal residue" evidence="1">
    <location>
        <position position="1"/>
    </location>
</feature>
<gene>
    <name evidence="1" type="ORF">S01H4_66755</name>
</gene>
<comment type="caution">
    <text evidence="1">The sequence shown here is derived from an EMBL/GenBank/DDBJ whole genome shotgun (WGS) entry which is preliminary data.</text>
</comment>
<dbReference type="AlphaFoldDB" id="X1E281"/>
<organism evidence="1">
    <name type="scientific">marine sediment metagenome</name>
    <dbReference type="NCBI Taxonomy" id="412755"/>
    <lineage>
        <taxon>unclassified sequences</taxon>
        <taxon>metagenomes</taxon>
        <taxon>ecological metagenomes</taxon>
    </lineage>
</organism>
<reference evidence="1" key="1">
    <citation type="journal article" date="2014" name="Front. Microbiol.">
        <title>High frequency of phylogenetically diverse reductive dehalogenase-homologous genes in deep subseafloor sedimentary metagenomes.</title>
        <authorList>
            <person name="Kawai M."/>
            <person name="Futagami T."/>
            <person name="Toyoda A."/>
            <person name="Takaki Y."/>
            <person name="Nishi S."/>
            <person name="Hori S."/>
            <person name="Arai W."/>
            <person name="Tsubouchi T."/>
            <person name="Morono Y."/>
            <person name="Uchiyama I."/>
            <person name="Ito T."/>
            <person name="Fujiyama A."/>
            <person name="Inagaki F."/>
            <person name="Takami H."/>
        </authorList>
    </citation>
    <scope>NUCLEOTIDE SEQUENCE</scope>
    <source>
        <strain evidence="1">Expedition CK06-06</strain>
    </source>
</reference>
<evidence type="ECO:0000313" key="1">
    <source>
        <dbReference type="EMBL" id="GAH26642.1"/>
    </source>
</evidence>
<protein>
    <submittedName>
        <fullName evidence="1">Uncharacterized protein</fullName>
    </submittedName>
</protein>
<proteinExistence type="predicted"/>
<dbReference type="EMBL" id="BART01041523">
    <property type="protein sequence ID" value="GAH26642.1"/>
    <property type="molecule type" value="Genomic_DNA"/>
</dbReference>
<name>X1E281_9ZZZZ</name>
<sequence length="43" mass="5095">VKLYYVCNSLSGVYRMENTIFETYTGELSDLFYKNEGFILILF</sequence>
<accession>X1E281</accession>